<evidence type="ECO:0000256" key="2">
    <source>
        <dbReference type="SAM" id="Phobius"/>
    </source>
</evidence>
<name>A0ABD3R6N9_9STRA</name>
<sequence length="378" mass="40583">MSKMAIPVGRGELMSEISRHPRTNALNSICPIGAALTSFLTAITIIIGQILNERLIVKLRCIVDGLPTSLLLSSSSVHGGGRQRMEKSWCNRNSCHKAIRDKIVGDHNHTTTNTTTMKGVGSGSMMSSASSSSKSAIVPSSPPPVVQLLVKRDEDELLSIAARTILLADLTLMGDLADYHGDVIDFDSPMIRLFYTRPAITCVNDNDDDKEECHVIANVDNNNNDDGDEDRLGGGGGVKGGRLLPEDLSNANLVVFSGPVPPIMPMAVGSMGFLTPFSRDEMLEVTLVLLGLHGANDDNNHADGNDDDDDDDAEDGDGGGMLKISQRANNHMQIEATTHEGYNERLPLAFGNNGQICISMRVRLDCRIFGSDGSLLSQ</sequence>
<keyword evidence="2" id="KW-0812">Transmembrane</keyword>
<feature type="region of interest" description="Disordered" evidence="1">
    <location>
        <begin position="296"/>
        <end position="322"/>
    </location>
</feature>
<feature type="transmembrane region" description="Helical" evidence="2">
    <location>
        <begin position="29"/>
        <end position="51"/>
    </location>
</feature>
<comment type="caution">
    <text evidence="3">The sequence shown here is derived from an EMBL/GenBank/DDBJ whole genome shotgun (WGS) entry which is preliminary data.</text>
</comment>
<evidence type="ECO:0000313" key="4">
    <source>
        <dbReference type="Proteomes" id="UP001530377"/>
    </source>
</evidence>
<dbReference type="Gene3D" id="3.40.50.10330">
    <property type="entry name" value="Probable inorganic polyphosphate/atp-NAD kinase, domain 1"/>
    <property type="match status" value="1"/>
</dbReference>
<dbReference type="EMBL" id="JALLPB020000526">
    <property type="protein sequence ID" value="KAL3808259.1"/>
    <property type="molecule type" value="Genomic_DNA"/>
</dbReference>
<protein>
    <submittedName>
        <fullName evidence="3">Uncharacterized protein</fullName>
    </submittedName>
</protein>
<gene>
    <name evidence="3" type="ORF">ACHAXA_000220</name>
</gene>
<keyword evidence="2" id="KW-0472">Membrane</keyword>
<feature type="compositionally biased region" description="Acidic residues" evidence="1">
    <location>
        <begin position="305"/>
        <end position="317"/>
    </location>
</feature>
<dbReference type="InterPro" id="IPR017438">
    <property type="entry name" value="ATP-NAD_kinase_N"/>
</dbReference>
<reference evidence="3 4" key="1">
    <citation type="submission" date="2024-10" db="EMBL/GenBank/DDBJ databases">
        <title>Updated reference genomes for cyclostephanoid diatoms.</title>
        <authorList>
            <person name="Roberts W.R."/>
            <person name="Alverson A.J."/>
        </authorList>
    </citation>
    <scope>NUCLEOTIDE SEQUENCE [LARGE SCALE GENOMIC DNA]</scope>
    <source>
        <strain evidence="3 4">AJA228-03</strain>
    </source>
</reference>
<dbReference type="Proteomes" id="UP001530377">
    <property type="component" value="Unassembled WGS sequence"/>
</dbReference>
<keyword evidence="2" id="KW-1133">Transmembrane helix</keyword>
<feature type="region of interest" description="Disordered" evidence="1">
    <location>
        <begin position="107"/>
        <end position="138"/>
    </location>
</feature>
<organism evidence="3 4">
    <name type="scientific">Cyclostephanos tholiformis</name>
    <dbReference type="NCBI Taxonomy" id="382380"/>
    <lineage>
        <taxon>Eukaryota</taxon>
        <taxon>Sar</taxon>
        <taxon>Stramenopiles</taxon>
        <taxon>Ochrophyta</taxon>
        <taxon>Bacillariophyta</taxon>
        <taxon>Coscinodiscophyceae</taxon>
        <taxon>Thalassiosirophycidae</taxon>
        <taxon>Stephanodiscales</taxon>
        <taxon>Stephanodiscaceae</taxon>
        <taxon>Cyclostephanos</taxon>
    </lineage>
</organism>
<dbReference type="AlphaFoldDB" id="A0ABD3R6N9"/>
<keyword evidence="4" id="KW-1185">Reference proteome</keyword>
<accession>A0ABD3R6N9</accession>
<evidence type="ECO:0000313" key="3">
    <source>
        <dbReference type="EMBL" id="KAL3808259.1"/>
    </source>
</evidence>
<feature type="compositionally biased region" description="Low complexity" evidence="1">
    <location>
        <begin position="110"/>
        <end position="138"/>
    </location>
</feature>
<proteinExistence type="predicted"/>
<evidence type="ECO:0000256" key="1">
    <source>
        <dbReference type="SAM" id="MobiDB-lite"/>
    </source>
</evidence>